<comment type="caution">
    <text evidence="2">The sequence shown here is derived from an EMBL/GenBank/DDBJ whole genome shotgun (WGS) entry which is preliminary data.</text>
</comment>
<gene>
    <name evidence="2" type="ORF">UV06_C0001G0214</name>
</gene>
<evidence type="ECO:0000313" key="3">
    <source>
        <dbReference type="Proteomes" id="UP000033854"/>
    </source>
</evidence>
<accession>A0A0G0Z414</accession>
<evidence type="ECO:0000256" key="1">
    <source>
        <dbReference type="SAM" id="Phobius"/>
    </source>
</evidence>
<keyword evidence="1" id="KW-1133">Transmembrane helix</keyword>
<proteinExistence type="predicted"/>
<keyword evidence="1" id="KW-0812">Transmembrane</keyword>
<sequence length="166" mass="19701">MPNIDPQNSEEVILLEWTSYERPQKKWSKEFYSSVLVMAFLAGVILYFIEGLMPVLVIGAMVFMLWAMSRTEPRLEKYALSSWGLKTKERTYRFENMNQFWFESKWGGRLMRINLVGAPWHLVIVINSESEDKLRKLMLQYVSYQEPPITWSDRLVKWLGDKIPLE</sequence>
<dbReference type="AlphaFoldDB" id="A0A0G0Z414"/>
<evidence type="ECO:0008006" key="4">
    <source>
        <dbReference type="Google" id="ProtNLM"/>
    </source>
</evidence>
<evidence type="ECO:0000313" key="2">
    <source>
        <dbReference type="EMBL" id="KKS43480.1"/>
    </source>
</evidence>
<organism evidence="2 3">
    <name type="scientific">Candidatus Collierbacteria bacterium GW2011_GWA2_42_17</name>
    <dbReference type="NCBI Taxonomy" id="1618378"/>
    <lineage>
        <taxon>Bacteria</taxon>
        <taxon>Candidatus Collieribacteriota</taxon>
    </lineage>
</organism>
<name>A0A0G0Z414_9BACT</name>
<dbReference type="EMBL" id="LCDA01000001">
    <property type="protein sequence ID" value="KKS43480.1"/>
    <property type="molecule type" value="Genomic_DNA"/>
</dbReference>
<keyword evidence="1" id="KW-0472">Membrane</keyword>
<dbReference type="Proteomes" id="UP000033854">
    <property type="component" value="Unassembled WGS sequence"/>
</dbReference>
<protein>
    <recommendedName>
        <fullName evidence="4">DUF5673 domain-containing protein</fullName>
    </recommendedName>
</protein>
<reference evidence="2 3" key="1">
    <citation type="journal article" date="2015" name="Nature">
        <title>rRNA introns, odd ribosomes, and small enigmatic genomes across a large radiation of phyla.</title>
        <authorList>
            <person name="Brown C.T."/>
            <person name="Hug L.A."/>
            <person name="Thomas B.C."/>
            <person name="Sharon I."/>
            <person name="Castelle C.J."/>
            <person name="Singh A."/>
            <person name="Wilkins M.J."/>
            <person name="Williams K.H."/>
            <person name="Banfield J.F."/>
        </authorList>
    </citation>
    <scope>NUCLEOTIDE SEQUENCE [LARGE SCALE GENOMIC DNA]</scope>
</reference>
<feature type="transmembrane region" description="Helical" evidence="1">
    <location>
        <begin position="31"/>
        <end position="49"/>
    </location>
</feature>